<evidence type="ECO:0000256" key="16">
    <source>
        <dbReference type="SAM" id="MobiDB-lite"/>
    </source>
</evidence>
<accession>A0A9D3PZE4</accession>
<evidence type="ECO:0000259" key="17">
    <source>
        <dbReference type="SMART" id="SM00968"/>
    </source>
</evidence>
<evidence type="ECO:0000256" key="11">
    <source>
        <dbReference type="ARBA" id="ARBA00023204"/>
    </source>
</evidence>
<protein>
    <recommendedName>
        <fullName evidence="14">Structural maintenance of chromosomes protein</fullName>
    </recommendedName>
</protein>
<feature type="coiled-coil region" evidence="15">
    <location>
        <begin position="997"/>
        <end position="1066"/>
    </location>
</feature>
<keyword evidence="5" id="KW-0132">Cell division</keyword>
<dbReference type="FunFam" id="3.30.70.1620:FF:000001">
    <property type="entry name" value="Structural maintenance of chromosomes 1B"/>
    <property type="match status" value="1"/>
</dbReference>
<dbReference type="GO" id="GO:0030893">
    <property type="term" value="C:meiotic cohesin complex"/>
    <property type="evidence" value="ECO:0007669"/>
    <property type="project" value="TreeGrafter"/>
</dbReference>
<comment type="subcellular location">
    <subcellularLocation>
        <location evidence="2">Chromosome</location>
    </subcellularLocation>
    <subcellularLocation>
        <location evidence="1 14">Nucleus</location>
    </subcellularLocation>
</comment>
<keyword evidence="11" id="KW-0234">DNA repair</keyword>
<keyword evidence="19" id="KW-1185">Reference proteome</keyword>
<evidence type="ECO:0000313" key="19">
    <source>
        <dbReference type="Proteomes" id="UP001046870"/>
    </source>
</evidence>
<feature type="region of interest" description="Disordered" evidence="16">
    <location>
        <begin position="319"/>
        <end position="340"/>
    </location>
</feature>
<evidence type="ECO:0000256" key="1">
    <source>
        <dbReference type="ARBA" id="ARBA00004123"/>
    </source>
</evidence>
<dbReference type="FunFam" id="1.20.1060.20:FF:000001">
    <property type="entry name" value="Structural maintenance of chromosomes 1A"/>
    <property type="match status" value="1"/>
</dbReference>
<evidence type="ECO:0000256" key="9">
    <source>
        <dbReference type="ARBA" id="ARBA00022840"/>
    </source>
</evidence>
<organism evidence="18 19">
    <name type="scientific">Megalops atlanticus</name>
    <name type="common">Tarpon</name>
    <name type="synonym">Clupea gigantea</name>
    <dbReference type="NCBI Taxonomy" id="7932"/>
    <lineage>
        <taxon>Eukaryota</taxon>
        <taxon>Metazoa</taxon>
        <taxon>Chordata</taxon>
        <taxon>Craniata</taxon>
        <taxon>Vertebrata</taxon>
        <taxon>Euteleostomi</taxon>
        <taxon>Actinopterygii</taxon>
        <taxon>Neopterygii</taxon>
        <taxon>Teleostei</taxon>
        <taxon>Elopiformes</taxon>
        <taxon>Megalopidae</taxon>
        <taxon>Megalops</taxon>
    </lineage>
</organism>
<dbReference type="Pfam" id="PF02463">
    <property type="entry name" value="SMC_N"/>
    <property type="match status" value="2"/>
</dbReference>
<dbReference type="InterPro" id="IPR010935">
    <property type="entry name" value="SMC_hinge"/>
</dbReference>
<evidence type="ECO:0000256" key="4">
    <source>
        <dbReference type="ARBA" id="ARBA00022454"/>
    </source>
</evidence>
<keyword evidence="10 15" id="KW-0175">Coiled coil</keyword>
<evidence type="ECO:0000256" key="6">
    <source>
        <dbReference type="ARBA" id="ARBA00022741"/>
    </source>
</evidence>
<name>A0A9D3PZE4_MEGAT</name>
<feature type="coiled-coil region" evidence="15">
    <location>
        <begin position="748"/>
        <end position="925"/>
    </location>
</feature>
<keyword evidence="12 14" id="KW-0539">Nucleus</keyword>
<sequence length="1233" mass="143330">MGYLKLIEIENFKSYKGRQIIGPFHKFTAIIGPNGSGKSNLMDAISFVLAEKTSNLRVKTLKDLIHGAPVGKPAANRAFVSMVYCEDSGEERTFTRVIIGASSEYRINNKVVGLTEYSEELEKLGILIKARNFLVFQGAVESIAMKNPKERTALFEEISRSGELAQEYDRRKKEMVKAEEDTQFNYHRKKNIAAERKEAKQEKEEAERYQRLKDEVVRAHVQLQLFKLYHNEAEIEKLNRELAHRNREIEKDRKRMDRVEEELKEKKKELGRMMREQQTVEKEIKEKDAELNQKRPQYIKAKENTSHKIKKLEAARKSLQSAQKTYKKRKADMEELEREQGAVETARQEFEERMEEEAQSQGQDLTLEENQVKQYHRLKEEASKRAATLAQELEKFNRDQKADQDRLDLEERKKVETEAKIKQKIREIEENQKRIEKLEDYIATSRQSLDEQKRMEEELTEEVEQAKRRIDEINMELNQVMEQLGDARIDRQENSRQQRKAEIMESIKRLYPGSVYGRLIDLCQPTQKKYQIAVTKVLGKNMDAIIVDSEKTGRDCIQYIKEQRGEPETFLPLDYLEVKPTDEKLRELRGAKLVIDVIRYEPPHIKKALQYACGNALVCENVEDARRIAFGGPYRHKTVALDGTLFQKSGVISGGASDLKAKARRWDEKAVDKLKDRKEKLTEELKEQMKAKRKEAELRQVQSQAHGLQMRLKYSQSDLEQTKTRHLSLNMQEKSKLESELANFGPRINDIKRIIQSRERDIKELRDRMNLVEDEVFVEFCKEIGVRNIREFEEEKVKRQNEIAKKRLEFETQKTRLGIQLDYERNQLKEDQEKVQMWEQTVKKDESEIERLKKEEQRHMKIIDETMAQLQDLKNQHLTKKSEVNDKNHEMEEIRKKLGGANKELTQLQKEVTAIETKLEQKRSDRHNLLQACKMQDIRLPLKSGTMDDISQGEGTSQTEESMSSSQKTSSTVLAKEALIEIDYGNLAEDLKDALSEEEIKAEMNSLQQRLNEQQSILQRISAPNMKAMEKLESVRDKFQETSDEFEAARKRAKKAKQAFEQIKKERFDRFNACFESVATNIDEIYKALSRNSSAQAFLGPENPEEPYLDGINYNCVAPGKRFRPMDNLSGGEKTVAALALLFAIHSYKPAPFFVLDEIDAALDNTNIGKVANYIKDQSVQNFQAIVISLKEEFYTKADSLIGVYPEQGDCVISKVLTFDLSQYPDANPNPNE</sequence>
<dbReference type="Gene3D" id="3.30.70.1620">
    <property type="match status" value="1"/>
</dbReference>
<dbReference type="PANTHER" id="PTHR18937">
    <property type="entry name" value="STRUCTURAL MAINTENANCE OF CHROMOSOMES SMC FAMILY MEMBER"/>
    <property type="match status" value="1"/>
</dbReference>
<keyword evidence="7" id="KW-0227">DNA damage</keyword>
<evidence type="ECO:0000256" key="7">
    <source>
        <dbReference type="ARBA" id="ARBA00022763"/>
    </source>
</evidence>
<dbReference type="AlphaFoldDB" id="A0A9D3PZE4"/>
<dbReference type="EMBL" id="JAFDVH010000008">
    <property type="protein sequence ID" value="KAG7471848.1"/>
    <property type="molecule type" value="Genomic_DNA"/>
</dbReference>
<dbReference type="GO" id="GO:0005524">
    <property type="term" value="F:ATP binding"/>
    <property type="evidence" value="ECO:0007669"/>
    <property type="project" value="UniProtKB-KW"/>
</dbReference>
<gene>
    <name evidence="18" type="ORF">MATL_G00102420</name>
</gene>
<dbReference type="CDD" id="cd03275">
    <property type="entry name" value="ABC_SMC1_euk"/>
    <property type="match status" value="2"/>
</dbReference>
<dbReference type="SUPFAM" id="SSF52540">
    <property type="entry name" value="P-loop containing nucleoside triphosphate hydrolases"/>
    <property type="match status" value="1"/>
</dbReference>
<dbReference type="InterPro" id="IPR036277">
    <property type="entry name" value="SMC_hinge_sf"/>
</dbReference>
<reference evidence="18" key="1">
    <citation type="submission" date="2021-01" db="EMBL/GenBank/DDBJ databases">
        <authorList>
            <person name="Zahm M."/>
            <person name="Roques C."/>
            <person name="Cabau C."/>
            <person name="Klopp C."/>
            <person name="Donnadieu C."/>
            <person name="Jouanno E."/>
            <person name="Lampietro C."/>
            <person name="Louis A."/>
            <person name="Herpin A."/>
            <person name="Echchiki A."/>
            <person name="Berthelot C."/>
            <person name="Parey E."/>
            <person name="Roest-Crollius H."/>
            <person name="Braasch I."/>
            <person name="Postlethwait J."/>
            <person name="Bobe J."/>
            <person name="Montfort J."/>
            <person name="Bouchez O."/>
            <person name="Begum T."/>
            <person name="Mejri S."/>
            <person name="Adams A."/>
            <person name="Chen W.-J."/>
            <person name="Guiguen Y."/>
        </authorList>
    </citation>
    <scope>NUCLEOTIDE SEQUENCE</scope>
    <source>
        <strain evidence="18">YG-15Mar2019-1</strain>
        <tissue evidence="18">Brain</tissue>
    </source>
</reference>
<proteinExistence type="inferred from homology"/>
<dbReference type="GO" id="GO:0006281">
    <property type="term" value="P:DNA repair"/>
    <property type="evidence" value="ECO:0007669"/>
    <property type="project" value="UniProtKB-KW"/>
</dbReference>
<dbReference type="Pfam" id="PF06470">
    <property type="entry name" value="SMC_hinge"/>
    <property type="match status" value="1"/>
</dbReference>
<evidence type="ECO:0000256" key="10">
    <source>
        <dbReference type="ARBA" id="ARBA00023054"/>
    </source>
</evidence>
<feature type="coiled-coil region" evidence="15">
    <location>
        <begin position="664"/>
        <end position="711"/>
    </location>
</feature>
<keyword evidence="6" id="KW-0547">Nucleotide-binding</keyword>
<evidence type="ECO:0000256" key="13">
    <source>
        <dbReference type="ARBA" id="ARBA00023306"/>
    </source>
</evidence>
<dbReference type="InterPro" id="IPR027417">
    <property type="entry name" value="P-loop_NTPase"/>
</dbReference>
<dbReference type="InterPro" id="IPR024704">
    <property type="entry name" value="SMC"/>
</dbReference>
<evidence type="ECO:0000256" key="5">
    <source>
        <dbReference type="ARBA" id="ARBA00022618"/>
    </source>
</evidence>
<keyword evidence="13" id="KW-0131">Cell cycle</keyword>
<dbReference type="Gene3D" id="3.40.50.300">
    <property type="entry name" value="P-loop containing nucleotide triphosphate hydrolases"/>
    <property type="match status" value="2"/>
</dbReference>
<evidence type="ECO:0000256" key="8">
    <source>
        <dbReference type="ARBA" id="ARBA00022776"/>
    </source>
</evidence>
<evidence type="ECO:0000256" key="2">
    <source>
        <dbReference type="ARBA" id="ARBA00004286"/>
    </source>
</evidence>
<dbReference type="InterPro" id="IPR003395">
    <property type="entry name" value="RecF/RecN/SMC_N"/>
</dbReference>
<keyword evidence="9" id="KW-0067">ATP-binding</keyword>
<dbReference type="InterPro" id="IPR028468">
    <property type="entry name" value="Smc1_ABC"/>
</dbReference>
<feature type="compositionally biased region" description="Low complexity" evidence="16">
    <location>
        <begin position="956"/>
        <end position="970"/>
    </location>
</feature>
<comment type="similarity">
    <text evidence="3">Belongs to the SMC family. SMC1 subfamily.</text>
</comment>
<dbReference type="SUPFAM" id="SSF75553">
    <property type="entry name" value="Smc hinge domain"/>
    <property type="match status" value="1"/>
</dbReference>
<keyword evidence="4" id="KW-0158">Chromosome</keyword>
<dbReference type="SMART" id="SM00968">
    <property type="entry name" value="SMC_hinge"/>
    <property type="match status" value="1"/>
</dbReference>
<dbReference type="Proteomes" id="UP001046870">
    <property type="component" value="Chromosome 8"/>
</dbReference>
<dbReference type="OrthoDB" id="413649at2759"/>
<dbReference type="GO" id="GO:0051301">
    <property type="term" value="P:cell division"/>
    <property type="evidence" value="ECO:0007669"/>
    <property type="project" value="UniProtKB-KW"/>
</dbReference>
<dbReference type="FunFam" id="3.40.50.300:FF:000562">
    <property type="entry name" value="Structural maintenance of chromosomes protein"/>
    <property type="match status" value="1"/>
</dbReference>
<comment type="caution">
    <text evidence="18">The sequence shown here is derived from an EMBL/GenBank/DDBJ whole genome shotgun (WGS) entry which is preliminary data.</text>
</comment>
<evidence type="ECO:0000256" key="12">
    <source>
        <dbReference type="ARBA" id="ARBA00023242"/>
    </source>
</evidence>
<dbReference type="Gene3D" id="1.20.1060.20">
    <property type="match status" value="1"/>
</dbReference>
<evidence type="ECO:0000313" key="18">
    <source>
        <dbReference type="EMBL" id="KAG7471848.1"/>
    </source>
</evidence>
<dbReference type="GO" id="GO:0003677">
    <property type="term" value="F:DNA binding"/>
    <property type="evidence" value="ECO:0007669"/>
    <property type="project" value="TreeGrafter"/>
</dbReference>
<evidence type="ECO:0000256" key="3">
    <source>
        <dbReference type="ARBA" id="ARBA00005597"/>
    </source>
</evidence>
<dbReference type="PANTHER" id="PTHR18937:SF170">
    <property type="entry name" value="STRUCTURAL MAINTENANCE OF CHROMOSOMES PROTEIN 1A"/>
    <property type="match status" value="1"/>
</dbReference>
<dbReference type="GO" id="GO:0007062">
    <property type="term" value="P:sister chromatid cohesion"/>
    <property type="evidence" value="ECO:0007669"/>
    <property type="project" value="InterPro"/>
</dbReference>
<keyword evidence="8" id="KW-0498">Mitosis</keyword>
<dbReference type="GO" id="GO:0005654">
    <property type="term" value="C:nucleoplasm"/>
    <property type="evidence" value="ECO:0007669"/>
    <property type="project" value="UniProtKB-ARBA"/>
</dbReference>
<evidence type="ECO:0000256" key="15">
    <source>
        <dbReference type="SAM" id="Coils"/>
    </source>
</evidence>
<evidence type="ECO:0000256" key="14">
    <source>
        <dbReference type="PIRNR" id="PIRNR005719"/>
    </source>
</evidence>
<dbReference type="FunFam" id="3.40.50.300:FF:000564">
    <property type="entry name" value="Structural maintenance of chromosomes 1A"/>
    <property type="match status" value="1"/>
</dbReference>
<feature type="domain" description="SMC hinge" evidence="17">
    <location>
        <begin position="513"/>
        <end position="629"/>
    </location>
</feature>
<dbReference type="GO" id="GO:0016887">
    <property type="term" value="F:ATP hydrolysis activity"/>
    <property type="evidence" value="ECO:0007669"/>
    <property type="project" value="InterPro"/>
</dbReference>
<feature type="region of interest" description="Disordered" evidence="16">
    <location>
        <begin position="943"/>
        <end position="970"/>
    </location>
</feature>
<dbReference type="PIRSF" id="PIRSF005719">
    <property type="entry name" value="SMC"/>
    <property type="match status" value="1"/>
</dbReference>